<comment type="caution">
    <text evidence="12">The sequence shown here is derived from an EMBL/GenBank/DDBJ whole genome shotgun (WGS) entry which is preliminary data.</text>
</comment>
<dbReference type="Pfam" id="PF01513">
    <property type="entry name" value="NAD_kinase"/>
    <property type="match status" value="1"/>
</dbReference>
<evidence type="ECO:0000256" key="10">
    <source>
        <dbReference type="SAM" id="MobiDB-lite"/>
    </source>
</evidence>
<dbReference type="FunFam" id="2.60.200.30:FF:000009">
    <property type="entry name" value="Poly(P)/ATP NAD kinase"/>
    <property type="match status" value="1"/>
</dbReference>
<evidence type="ECO:0000256" key="6">
    <source>
        <dbReference type="ARBA" id="ARBA00022829"/>
    </source>
</evidence>
<dbReference type="Pfam" id="PF01883">
    <property type="entry name" value="FeS_assembly_P"/>
    <property type="match status" value="1"/>
</dbReference>
<evidence type="ECO:0000256" key="2">
    <source>
        <dbReference type="ARBA" id="ARBA00010995"/>
    </source>
</evidence>
<evidence type="ECO:0000313" key="13">
    <source>
        <dbReference type="Proteomes" id="UP000239649"/>
    </source>
</evidence>
<dbReference type="AlphaFoldDB" id="A0A2P6VJ54"/>
<keyword evidence="3" id="KW-0808">Transferase</keyword>
<accession>A0A2P6VJ54</accession>
<dbReference type="GO" id="GO:0006741">
    <property type="term" value="P:NADP+ biosynthetic process"/>
    <property type="evidence" value="ECO:0007669"/>
    <property type="project" value="InterPro"/>
</dbReference>
<proteinExistence type="inferred from homology"/>
<dbReference type="Gene3D" id="6.10.250.1280">
    <property type="match status" value="1"/>
</dbReference>
<dbReference type="GO" id="GO:0007059">
    <property type="term" value="P:chromosome segregation"/>
    <property type="evidence" value="ECO:0007669"/>
    <property type="project" value="UniProtKB-KW"/>
</dbReference>
<keyword evidence="6" id="KW-0159">Chromosome partition</keyword>
<feature type="domain" description="MIP18 family-like" evidence="11">
    <location>
        <begin position="480"/>
        <end position="553"/>
    </location>
</feature>
<dbReference type="SUPFAM" id="SSF111331">
    <property type="entry name" value="NAD kinase/diacylglycerol kinase-like"/>
    <property type="match status" value="1"/>
</dbReference>
<keyword evidence="7" id="KW-0067">ATP-binding</keyword>
<dbReference type="EMBL" id="LHPF02000005">
    <property type="protein sequence ID" value="PSC74131.1"/>
    <property type="molecule type" value="Genomic_DNA"/>
</dbReference>
<evidence type="ECO:0000256" key="8">
    <source>
        <dbReference type="ARBA" id="ARBA00022857"/>
    </source>
</evidence>
<dbReference type="InterPro" id="IPR016064">
    <property type="entry name" value="NAD/diacylglycerol_kinase_sf"/>
</dbReference>
<dbReference type="PANTHER" id="PTHR20275:SF6">
    <property type="entry name" value="NAD KINASE 2, CHLOROPLASTIC"/>
    <property type="match status" value="1"/>
</dbReference>
<evidence type="ECO:0000256" key="3">
    <source>
        <dbReference type="ARBA" id="ARBA00022679"/>
    </source>
</evidence>
<dbReference type="HAMAP" id="MF_00361">
    <property type="entry name" value="NAD_kinase"/>
    <property type="match status" value="1"/>
</dbReference>
<comment type="similarity">
    <text evidence="1">Belongs to the MIP18 family.</text>
</comment>
<dbReference type="GO" id="GO:0003951">
    <property type="term" value="F:NAD+ kinase activity"/>
    <property type="evidence" value="ECO:0007669"/>
    <property type="project" value="InterPro"/>
</dbReference>
<dbReference type="Gene3D" id="3.30.300.130">
    <property type="entry name" value="Fe-S cluster assembly (FSCA)"/>
    <property type="match status" value="1"/>
</dbReference>
<keyword evidence="5 12" id="KW-0418">Kinase</keyword>
<comment type="similarity">
    <text evidence="2">Belongs to the NAD kinase family.</text>
</comment>
<dbReference type="Gene3D" id="3.40.50.10330">
    <property type="entry name" value="Probable inorganic polyphosphate/atp-NAD kinase, domain 1"/>
    <property type="match status" value="1"/>
</dbReference>
<dbReference type="Proteomes" id="UP000239649">
    <property type="component" value="Unassembled WGS sequence"/>
</dbReference>
<sequence length="598" mass="64891">MLTTALLGALRARGADAGLVKRAASALVAAAAAGGGIGIGGGDDAPQLKPPPRRPQDQQQVQQQQQQQQVQQQQQQVQQQQQYPAAQPHALRRHGGGGGGNQRRVPMRQQTRTQPGYSPRFEGPSYSTAAASLESGVVHGAKVSWADSLSTLKLRRRCNIVWDEGHPNCVLIVKKPGDQAATQKLRELGGWLKKHGLQVLVERPVQAEVSDFEAFSPVVHGRHVHLCITLGGDGTVLHLASLFSEDEPLPPVISFAMGTLGFLTPFSAGMAHTVLSRLLWPPWEGEPVFCTLRSRKQCEVHWGGQLQRVHHVLNECLIDRGASPAMVQLECFVDGSHITTAQADGLIISTPSGSTAYSMSAGGPMIAPSVPCTLLTPVAPHSLSFRPVVVPEHSVIEVHLPQSSRSHARASFDGRHTMRMLRDSSIVCRTSKYALPCINMHPLDEDWYEGITQKLSWTGSSRPRRLGDGEDEREPIDSLEVFEHIRDITDPEHPYTLEQLSVVSEEAIDVDDAGGTVRVRFTPTVEHCSMATLIGLCIRVKLLRALPPRFKADITLAPGSHASEAAVNKQLADKERVAAALENPNLAQMVDRCLGGSL</sequence>
<dbReference type="Pfam" id="PF20143">
    <property type="entry name" value="NAD_kinase_C"/>
    <property type="match status" value="1"/>
</dbReference>
<evidence type="ECO:0000256" key="1">
    <source>
        <dbReference type="ARBA" id="ARBA00010381"/>
    </source>
</evidence>
<dbReference type="PANTHER" id="PTHR20275">
    <property type="entry name" value="NAD KINASE"/>
    <property type="match status" value="1"/>
</dbReference>
<dbReference type="InterPro" id="IPR017437">
    <property type="entry name" value="ATP-NAD_kinase_PpnK-typ_C"/>
</dbReference>
<keyword evidence="4" id="KW-0547">Nucleotide-binding</keyword>
<evidence type="ECO:0000256" key="9">
    <source>
        <dbReference type="ARBA" id="ARBA00023027"/>
    </source>
</evidence>
<gene>
    <name evidence="12" type="ORF">C2E20_2575</name>
</gene>
<dbReference type="STRING" id="554055.A0A2P6VJ54"/>
<reference evidence="12 13" key="1">
    <citation type="journal article" date="2018" name="Plant J.">
        <title>Genome sequences of Chlorella sorokiniana UTEX 1602 and Micractinium conductrix SAG 241.80: implications to maltose excretion by a green alga.</title>
        <authorList>
            <person name="Arriola M.B."/>
            <person name="Velmurugan N."/>
            <person name="Zhang Y."/>
            <person name="Plunkett M.H."/>
            <person name="Hondzo H."/>
            <person name="Barney B.M."/>
        </authorList>
    </citation>
    <scope>NUCLEOTIDE SEQUENCE [LARGE SCALE GENOMIC DNA]</scope>
    <source>
        <strain evidence="12 13">SAG 241.80</strain>
    </source>
</reference>
<dbReference type="GO" id="GO:0005524">
    <property type="term" value="F:ATP binding"/>
    <property type="evidence" value="ECO:0007669"/>
    <property type="project" value="UniProtKB-KW"/>
</dbReference>
<dbReference type="InterPro" id="IPR034904">
    <property type="entry name" value="FSCA_dom_sf"/>
</dbReference>
<keyword evidence="9" id="KW-0520">NAD</keyword>
<dbReference type="SUPFAM" id="SSF81995">
    <property type="entry name" value="beta-sandwich domain of Sec23/24"/>
    <property type="match status" value="1"/>
</dbReference>
<evidence type="ECO:0000256" key="7">
    <source>
        <dbReference type="ARBA" id="ARBA00022840"/>
    </source>
</evidence>
<dbReference type="GO" id="GO:0019674">
    <property type="term" value="P:NAD+ metabolic process"/>
    <property type="evidence" value="ECO:0007669"/>
    <property type="project" value="InterPro"/>
</dbReference>
<evidence type="ECO:0000256" key="4">
    <source>
        <dbReference type="ARBA" id="ARBA00022741"/>
    </source>
</evidence>
<dbReference type="GO" id="GO:1990229">
    <property type="term" value="C:iron-sulfur cluster assembly complex"/>
    <property type="evidence" value="ECO:0007669"/>
    <property type="project" value="UniProtKB-ARBA"/>
</dbReference>
<feature type="region of interest" description="Disordered" evidence="10">
    <location>
        <begin position="38"/>
        <end position="124"/>
    </location>
</feature>
<dbReference type="InterPro" id="IPR002504">
    <property type="entry name" value="NADK"/>
</dbReference>
<evidence type="ECO:0000256" key="5">
    <source>
        <dbReference type="ARBA" id="ARBA00022777"/>
    </source>
</evidence>
<protein>
    <submittedName>
        <fullName evidence="12">ATP-NAD kinase</fullName>
    </submittedName>
</protein>
<dbReference type="OrthoDB" id="24581at2759"/>
<dbReference type="InterPro" id="IPR017438">
    <property type="entry name" value="ATP-NAD_kinase_N"/>
</dbReference>
<evidence type="ECO:0000313" key="12">
    <source>
        <dbReference type="EMBL" id="PSC74131.1"/>
    </source>
</evidence>
<keyword evidence="13" id="KW-1185">Reference proteome</keyword>
<name>A0A2P6VJ54_9CHLO</name>
<keyword evidence="8" id="KW-0521">NADP</keyword>
<dbReference type="FunFam" id="3.30.300.130:FF:000005">
    <property type="entry name" value="Mitotic spindle-associated mmxd complex subunit"/>
    <property type="match status" value="1"/>
</dbReference>
<organism evidence="12 13">
    <name type="scientific">Micractinium conductrix</name>
    <dbReference type="NCBI Taxonomy" id="554055"/>
    <lineage>
        <taxon>Eukaryota</taxon>
        <taxon>Viridiplantae</taxon>
        <taxon>Chlorophyta</taxon>
        <taxon>core chlorophytes</taxon>
        <taxon>Trebouxiophyceae</taxon>
        <taxon>Chlorellales</taxon>
        <taxon>Chlorellaceae</taxon>
        <taxon>Chlorella clade</taxon>
        <taxon>Micractinium</taxon>
    </lineage>
</organism>
<evidence type="ECO:0000259" key="11">
    <source>
        <dbReference type="Pfam" id="PF01883"/>
    </source>
</evidence>
<feature type="compositionally biased region" description="Low complexity" evidence="10">
    <location>
        <begin position="58"/>
        <end position="82"/>
    </location>
</feature>
<dbReference type="GO" id="GO:0140535">
    <property type="term" value="C:intracellular protein-containing complex"/>
    <property type="evidence" value="ECO:0007669"/>
    <property type="project" value="UniProtKB-ARBA"/>
</dbReference>
<dbReference type="InterPro" id="IPR002744">
    <property type="entry name" value="MIP18-like"/>
</dbReference>
<dbReference type="SUPFAM" id="SSF117916">
    <property type="entry name" value="Fe-S cluster assembly (FSCA) domain-like"/>
    <property type="match status" value="1"/>
</dbReference>
<dbReference type="Gene3D" id="2.60.200.30">
    <property type="entry name" value="Probable inorganic polyphosphate/atp-NAD kinase, domain 2"/>
    <property type="match status" value="1"/>
</dbReference>